<feature type="transmembrane region" description="Helical" evidence="7">
    <location>
        <begin position="209"/>
        <end position="227"/>
    </location>
</feature>
<proteinExistence type="inferred from homology"/>
<name>A0A9P4MMB2_9PEZI</name>
<gene>
    <name evidence="9" type="ORF">K461DRAFT_290490</name>
</gene>
<dbReference type="EMBL" id="ML996081">
    <property type="protein sequence ID" value="KAF2158247.1"/>
    <property type="molecule type" value="Genomic_DNA"/>
</dbReference>
<keyword evidence="10" id="KW-1185">Reference proteome</keyword>
<dbReference type="InterPro" id="IPR049326">
    <property type="entry name" value="Rhodopsin_dom_fungi"/>
</dbReference>
<dbReference type="OrthoDB" id="5331848at2759"/>
<evidence type="ECO:0000256" key="1">
    <source>
        <dbReference type="ARBA" id="ARBA00004141"/>
    </source>
</evidence>
<dbReference type="AlphaFoldDB" id="A0A9P4MMB2"/>
<feature type="transmembrane region" description="Helical" evidence="7">
    <location>
        <begin position="43"/>
        <end position="60"/>
    </location>
</feature>
<comment type="similarity">
    <text evidence="5">Belongs to the SAT4 family.</text>
</comment>
<evidence type="ECO:0000256" key="6">
    <source>
        <dbReference type="SAM" id="MobiDB-lite"/>
    </source>
</evidence>
<comment type="caution">
    <text evidence="9">The sequence shown here is derived from an EMBL/GenBank/DDBJ whole genome shotgun (WGS) entry which is preliminary data.</text>
</comment>
<sequence>MPANSLTRATLGTTWALCIVGCILVLVRLYFVARRVCSLSWDFFWIVISAALSLAFQALVEVITQKGAGKHLDEIEIANILPITHLFFKMFSLGAAIACTAKLAVVALLWGMETPSRHKAWRALLAGIAVCLIVIGIVQVALVETTRAQIVTLADLLNHKSIHLLSDSYNFAYFFGAMSGLVDVLLTVYPVVLVWTLPRARSTRIATTILIALGIVPIVAAIVRTVALHEMTTGTDVTYNGAKVLLAFSAEYGSTVILVSIVPLGPIFLESWHARGTSKRNATDFTSYPQGMGTEVELVGTDSEKKHTVKESPADGPDFAKA</sequence>
<feature type="region of interest" description="Disordered" evidence="6">
    <location>
        <begin position="299"/>
        <end position="322"/>
    </location>
</feature>
<feature type="transmembrane region" description="Helical" evidence="7">
    <location>
        <begin position="171"/>
        <end position="197"/>
    </location>
</feature>
<evidence type="ECO:0000256" key="7">
    <source>
        <dbReference type="SAM" id="Phobius"/>
    </source>
</evidence>
<feature type="transmembrane region" description="Helical" evidence="7">
    <location>
        <begin position="247"/>
        <end position="269"/>
    </location>
</feature>
<dbReference type="PANTHER" id="PTHR33048">
    <property type="entry name" value="PTH11-LIKE INTEGRAL MEMBRANE PROTEIN (AFU_ORTHOLOGUE AFUA_5G11245)"/>
    <property type="match status" value="1"/>
</dbReference>
<protein>
    <recommendedName>
        <fullName evidence="8">Rhodopsin domain-containing protein</fullName>
    </recommendedName>
</protein>
<comment type="subcellular location">
    <subcellularLocation>
        <location evidence="1">Membrane</location>
        <topology evidence="1">Multi-pass membrane protein</topology>
    </subcellularLocation>
</comment>
<feature type="transmembrane region" description="Helical" evidence="7">
    <location>
        <begin position="12"/>
        <end position="31"/>
    </location>
</feature>
<feature type="domain" description="Rhodopsin" evidence="8">
    <location>
        <begin position="32"/>
        <end position="267"/>
    </location>
</feature>
<evidence type="ECO:0000259" key="8">
    <source>
        <dbReference type="Pfam" id="PF20684"/>
    </source>
</evidence>
<keyword evidence="4 7" id="KW-0472">Membrane</keyword>
<feature type="transmembrane region" description="Helical" evidence="7">
    <location>
        <begin position="90"/>
        <end position="111"/>
    </location>
</feature>
<keyword evidence="2 7" id="KW-0812">Transmembrane</keyword>
<feature type="compositionally biased region" description="Basic and acidic residues" evidence="6">
    <location>
        <begin position="302"/>
        <end position="322"/>
    </location>
</feature>
<dbReference type="PANTHER" id="PTHR33048:SF155">
    <property type="entry name" value="INTEGRAL MEMBRANE PROTEIN"/>
    <property type="match status" value="1"/>
</dbReference>
<dbReference type="Pfam" id="PF20684">
    <property type="entry name" value="Fung_rhodopsin"/>
    <property type="match status" value="1"/>
</dbReference>
<evidence type="ECO:0000256" key="2">
    <source>
        <dbReference type="ARBA" id="ARBA00022692"/>
    </source>
</evidence>
<feature type="transmembrane region" description="Helical" evidence="7">
    <location>
        <begin position="123"/>
        <end position="143"/>
    </location>
</feature>
<evidence type="ECO:0000313" key="10">
    <source>
        <dbReference type="Proteomes" id="UP000799439"/>
    </source>
</evidence>
<evidence type="ECO:0000256" key="4">
    <source>
        <dbReference type="ARBA" id="ARBA00023136"/>
    </source>
</evidence>
<dbReference type="InterPro" id="IPR052337">
    <property type="entry name" value="SAT4-like"/>
</dbReference>
<evidence type="ECO:0000313" key="9">
    <source>
        <dbReference type="EMBL" id="KAF2158247.1"/>
    </source>
</evidence>
<evidence type="ECO:0000256" key="5">
    <source>
        <dbReference type="ARBA" id="ARBA00038359"/>
    </source>
</evidence>
<keyword evidence="3 7" id="KW-1133">Transmembrane helix</keyword>
<dbReference type="GO" id="GO:0016020">
    <property type="term" value="C:membrane"/>
    <property type="evidence" value="ECO:0007669"/>
    <property type="project" value="UniProtKB-SubCell"/>
</dbReference>
<organism evidence="9 10">
    <name type="scientific">Myriangium duriaei CBS 260.36</name>
    <dbReference type="NCBI Taxonomy" id="1168546"/>
    <lineage>
        <taxon>Eukaryota</taxon>
        <taxon>Fungi</taxon>
        <taxon>Dikarya</taxon>
        <taxon>Ascomycota</taxon>
        <taxon>Pezizomycotina</taxon>
        <taxon>Dothideomycetes</taxon>
        <taxon>Dothideomycetidae</taxon>
        <taxon>Myriangiales</taxon>
        <taxon>Myriangiaceae</taxon>
        <taxon>Myriangium</taxon>
    </lineage>
</organism>
<evidence type="ECO:0000256" key="3">
    <source>
        <dbReference type="ARBA" id="ARBA00022989"/>
    </source>
</evidence>
<reference evidence="9" key="1">
    <citation type="journal article" date="2020" name="Stud. Mycol.">
        <title>101 Dothideomycetes genomes: a test case for predicting lifestyles and emergence of pathogens.</title>
        <authorList>
            <person name="Haridas S."/>
            <person name="Albert R."/>
            <person name="Binder M."/>
            <person name="Bloem J."/>
            <person name="Labutti K."/>
            <person name="Salamov A."/>
            <person name="Andreopoulos B."/>
            <person name="Baker S."/>
            <person name="Barry K."/>
            <person name="Bills G."/>
            <person name="Bluhm B."/>
            <person name="Cannon C."/>
            <person name="Castanera R."/>
            <person name="Culley D."/>
            <person name="Daum C."/>
            <person name="Ezra D."/>
            <person name="Gonzalez J."/>
            <person name="Henrissat B."/>
            <person name="Kuo A."/>
            <person name="Liang C."/>
            <person name="Lipzen A."/>
            <person name="Lutzoni F."/>
            <person name="Magnuson J."/>
            <person name="Mondo S."/>
            <person name="Nolan M."/>
            <person name="Ohm R."/>
            <person name="Pangilinan J."/>
            <person name="Park H.-J."/>
            <person name="Ramirez L."/>
            <person name="Alfaro M."/>
            <person name="Sun H."/>
            <person name="Tritt A."/>
            <person name="Yoshinaga Y."/>
            <person name="Zwiers L.-H."/>
            <person name="Turgeon B."/>
            <person name="Goodwin S."/>
            <person name="Spatafora J."/>
            <person name="Crous P."/>
            <person name="Grigoriev I."/>
        </authorList>
    </citation>
    <scope>NUCLEOTIDE SEQUENCE</scope>
    <source>
        <strain evidence="9">CBS 260.36</strain>
    </source>
</reference>
<accession>A0A9P4MMB2</accession>
<dbReference type="Proteomes" id="UP000799439">
    <property type="component" value="Unassembled WGS sequence"/>
</dbReference>